<organism evidence="8 9">
    <name type="scientific">Brassica campestris</name>
    <name type="common">Field mustard</name>
    <dbReference type="NCBI Taxonomy" id="3711"/>
    <lineage>
        <taxon>Eukaryota</taxon>
        <taxon>Viridiplantae</taxon>
        <taxon>Streptophyta</taxon>
        <taxon>Embryophyta</taxon>
        <taxon>Tracheophyta</taxon>
        <taxon>Spermatophyta</taxon>
        <taxon>Magnoliopsida</taxon>
        <taxon>eudicotyledons</taxon>
        <taxon>Gunneridae</taxon>
        <taxon>Pentapetalae</taxon>
        <taxon>rosids</taxon>
        <taxon>malvids</taxon>
        <taxon>Brassicales</taxon>
        <taxon>Brassicaceae</taxon>
        <taxon>Brassiceae</taxon>
        <taxon>Brassica</taxon>
    </lineage>
</organism>
<dbReference type="EMBL" id="CM010628">
    <property type="protein sequence ID" value="RID78912.1"/>
    <property type="molecule type" value="Genomic_DNA"/>
</dbReference>
<evidence type="ECO:0000256" key="5">
    <source>
        <dbReference type="ARBA" id="ARBA00022821"/>
    </source>
</evidence>
<dbReference type="Gene3D" id="3.80.10.10">
    <property type="entry name" value="Ribonuclease Inhibitor"/>
    <property type="match status" value="2"/>
</dbReference>
<dbReference type="PANTHER" id="PTHR33463">
    <property type="entry name" value="NB-ARC DOMAIN-CONTAINING PROTEIN-RELATED"/>
    <property type="match status" value="1"/>
</dbReference>
<evidence type="ECO:0000256" key="4">
    <source>
        <dbReference type="ARBA" id="ARBA00022741"/>
    </source>
</evidence>
<dbReference type="Gene3D" id="1.10.10.10">
    <property type="entry name" value="Winged helix-like DNA-binding domain superfamily/Winged helix DNA-binding domain"/>
    <property type="match status" value="1"/>
</dbReference>
<accession>A0A398AMG2</accession>
<dbReference type="FunFam" id="1.10.10.10:FF:000322">
    <property type="entry name" value="Probable disease resistance protein At1g63360"/>
    <property type="match status" value="1"/>
</dbReference>
<evidence type="ECO:0000256" key="6">
    <source>
        <dbReference type="ARBA" id="ARBA00022840"/>
    </source>
</evidence>
<feature type="domain" description="AAA+ ATPase" evidence="7">
    <location>
        <begin position="158"/>
        <end position="297"/>
    </location>
</feature>
<gene>
    <name evidence="8" type="ORF">BRARA_A01692</name>
</gene>
<dbReference type="InterPro" id="IPR058922">
    <property type="entry name" value="WHD_DRP"/>
</dbReference>
<dbReference type="InterPro" id="IPR002182">
    <property type="entry name" value="NB-ARC"/>
</dbReference>
<dbReference type="PANTHER" id="PTHR33463:SF202">
    <property type="entry name" value="NB-ARC DOMAIN-CONTAINING PROTEIN"/>
    <property type="match status" value="1"/>
</dbReference>
<reference evidence="8 9" key="1">
    <citation type="submission" date="2018-06" db="EMBL/GenBank/DDBJ databases">
        <title>WGS assembly of Brassica rapa FPsc.</title>
        <authorList>
            <person name="Bowman J."/>
            <person name="Kohchi T."/>
            <person name="Yamato K."/>
            <person name="Jenkins J."/>
            <person name="Shu S."/>
            <person name="Ishizaki K."/>
            <person name="Yamaoka S."/>
            <person name="Nishihama R."/>
            <person name="Nakamura Y."/>
            <person name="Berger F."/>
            <person name="Adam C."/>
            <person name="Aki S."/>
            <person name="Althoff F."/>
            <person name="Araki T."/>
            <person name="Arteaga-Vazquez M."/>
            <person name="Balasubrmanian S."/>
            <person name="Bauer D."/>
            <person name="Boehm C."/>
            <person name="Briginshaw L."/>
            <person name="Caballero-Perez J."/>
            <person name="Catarino B."/>
            <person name="Chen F."/>
            <person name="Chiyoda S."/>
            <person name="Chovatia M."/>
            <person name="Davies K."/>
            <person name="Delmans M."/>
            <person name="Demura T."/>
            <person name="Dierschke T."/>
            <person name="Dolan L."/>
            <person name="Dorantes-Acosta A."/>
            <person name="Eklund D."/>
            <person name="Florent S."/>
            <person name="Flores-Sandoval E."/>
            <person name="Fujiyama A."/>
            <person name="Fukuzawa H."/>
            <person name="Galik B."/>
            <person name="Grimanelli D."/>
            <person name="Grimwood J."/>
            <person name="Grossniklaus U."/>
            <person name="Hamada T."/>
            <person name="Haseloff J."/>
            <person name="Hetherington A."/>
            <person name="Higo A."/>
            <person name="Hirakawa Y."/>
            <person name="Hundley H."/>
            <person name="Ikeda Y."/>
            <person name="Inoue K."/>
            <person name="Inoue S."/>
            <person name="Ishida S."/>
            <person name="Jia Q."/>
            <person name="Kakita M."/>
            <person name="Kanazawa T."/>
            <person name="Kawai Y."/>
            <person name="Kawashima T."/>
            <person name="Kennedy M."/>
            <person name="Kinose K."/>
            <person name="Kinoshita T."/>
            <person name="Kohara Y."/>
            <person name="Koide E."/>
            <person name="Komatsu K."/>
            <person name="Kopischke S."/>
            <person name="Kubo M."/>
            <person name="Kyozuka J."/>
            <person name="Lagercrantz U."/>
            <person name="Lin S."/>
            <person name="Lindquist E."/>
            <person name="Lipzen A."/>
            <person name="Lu C."/>
            <person name="Luna E."/>
            <person name="Martienssen R."/>
            <person name="Minamino N."/>
            <person name="Mizutani M."/>
            <person name="Mizutani M."/>
            <person name="Mochizuki N."/>
            <person name="Monte I."/>
            <person name="Mosher R."/>
            <person name="Nagasaki H."/>
            <person name="Nakagami H."/>
            <person name="Naramoto S."/>
            <person name="Nishitani K."/>
            <person name="Ohtani M."/>
            <person name="Okamoto T."/>
            <person name="Okumura M."/>
            <person name="Phillips J."/>
            <person name="Pollak B."/>
            <person name="Reinders A."/>
            <person name="Roevekamp M."/>
            <person name="Sano R."/>
            <person name="Sawa S."/>
            <person name="Schmid M."/>
            <person name="Shirakawa M."/>
            <person name="Solano R."/>
            <person name="Spunde A."/>
            <person name="Suetsugu N."/>
            <person name="Sugano S."/>
            <person name="Sugiyama A."/>
            <person name="Sun R."/>
            <person name="Suzuki Y."/>
            <person name="Takenaka M."/>
            <person name="Takezawa D."/>
            <person name="Tomogane H."/>
            <person name="Tsuzuki M."/>
            <person name="Ueda T."/>
            <person name="Umeda M."/>
            <person name="Ward J."/>
            <person name="Watanabe Y."/>
            <person name="Yazaki K."/>
            <person name="Yokoyama R."/>
            <person name="Yoshitake Y."/>
            <person name="Yotsui I."/>
            <person name="Zachgo S."/>
            <person name="Schmutz J."/>
        </authorList>
    </citation>
    <scope>NUCLEOTIDE SEQUENCE [LARGE SCALE GENOMIC DNA]</scope>
    <source>
        <strain evidence="9">cv. B-3</strain>
    </source>
</reference>
<comment type="similarity">
    <text evidence="1">Belongs to the disease resistance NB-LRR family.</text>
</comment>
<dbReference type="InterPro" id="IPR027417">
    <property type="entry name" value="P-loop_NTPase"/>
</dbReference>
<dbReference type="SUPFAM" id="SSF52058">
    <property type="entry name" value="L domain-like"/>
    <property type="match status" value="1"/>
</dbReference>
<dbReference type="Pfam" id="PF23598">
    <property type="entry name" value="LRR_14"/>
    <property type="match status" value="1"/>
</dbReference>
<evidence type="ECO:0000256" key="3">
    <source>
        <dbReference type="ARBA" id="ARBA00022737"/>
    </source>
</evidence>
<dbReference type="SMART" id="SM00382">
    <property type="entry name" value="AAA"/>
    <property type="match status" value="1"/>
</dbReference>
<dbReference type="GO" id="GO:0006952">
    <property type="term" value="P:defense response"/>
    <property type="evidence" value="ECO:0007669"/>
    <property type="project" value="UniProtKB-KW"/>
</dbReference>
<evidence type="ECO:0000313" key="9">
    <source>
        <dbReference type="Proteomes" id="UP000264353"/>
    </source>
</evidence>
<dbReference type="InterPro" id="IPR055414">
    <property type="entry name" value="LRR_R13L4/SHOC2-like"/>
</dbReference>
<dbReference type="GO" id="GO:0043531">
    <property type="term" value="F:ADP binding"/>
    <property type="evidence" value="ECO:0007669"/>
    <property type="project" value="InterPro"/>
</dbReference>
<dbReference type="SUPFAM" id="SSF52540">
    <property type="entry name" value="P-loop containing nucleoside triphosphate hydrolases"/>
    <property type="match status" value="1"/>
</dbReference>
<dbReference type="AlphaFoldDB" id="A0A398AMG2"/>
<dbReference type="Proteomes" id="UP000264353">
    <property type="component" value="Chromosome A1"/>
</dbReference>
<evidence type="ECO:0000259" key="7">
    <source>
        <dbReference type="SMART" id="SM00382"/>
    </source>
</evidence>
<dbReference type="InterPro" id="IPR036388">
    <property type="entry name" value="WH-like_DNA-bd_sf"/>
</dbReference>
<keyword evidence="2" id="KW-0433">Leucine-rich repeat</keyword>
<evidence type="ECO:0000256" key="1">
    <source>
        <dbReference type="ARBA" id="ARBA00008894"/>
    </source>
</evidence>
<dbReference type="InterPro" id="IPR042197">
    <property type="entry name" value="Apaf_helical"/>
</dbReference>
<dbReference type="Pfam" id="PF23247">
    <property type="entry name" value="LRR_RPS2"/>
    <property type="match status" value="1"/>
</dbReference>
<dbReference type="InterPro" id="IPR032675">
    <property type="entry name" value="LRR_dom_sf"/>
</dbReference>
<dbReference type="Pfam" id="PF00931">
    <property type="entry name" value="NB-ARC"/>
    <property type="match status" value="1"/>
</dbReference>
<evidence type="ECO:0000313" key="8">
    <source>
        <dbReference type="EMBL" id="RID78912.1"/>
    </source>
</evidence>
<sequence length="977" mass="110481">MECLSPFLGKILPPMCAAMSSRVGNAMRFKSNVQALKKVMERLVKIKGNINDDHTDKSFSLKLMGWQRKSDEVITEARSELDERVPCGKSLKSRLSRKLVTILNEAKMLEKEGLDLLDMIAVATAHERVEHVPGVSVLHQTTASNMLGKIIDGLRSSEVQKIGIWGMGGVGKTTLVRTLNNKLHEETATQPFGLVIFATASKDFDPRTVQKQIAERLDIDTRLEETVERLARRIYARLEKETNFLLILDDVWKDIDLDLLGIPEEKKGSKIILTSRSLDVCRSMRTNLDIRVDCLCEEEAWELFCQNAGEVARSERIERSAKAVSRECGGLPLAIITVGTAMRGKTDVKLWEHALEQLSRSVPCFRSIEEKVFLPLKLSYDFLEEKLKSCFLMCALFPEDYSIDVKELVMYWIAEGFMDEQDSHEESMNEGITIVESLKDYCLLEDGWRSETVKMHDVVRDFAIWTMSSSQDDCHSLVLSGKGLQEIRQDKFAPSLRRVSLMHNNLERLPGLSEKYCMEASTLLLQENYLLQEASDGFLQAFPALRILNLSGTCVNSLPHSCLQLSKLHSLFLRGCTNLTELPSLETLAKLELLDLHGSRIKEFPKGLEKLESFKHLDLSGTVHLKTIPAGIVSRLSSLETLNMKLSNYHWSVKGEEQEGQATLEEIAYLDCLQVLSISLICSPSFLKESNPWIKRLKKFQINVGFSYVLPMIHDERTLAISSLNLSQVSMEWLLACTTSVILNSCQGLQGMMKKLVTGSKTFVNLKSLTIVKTSINSSGGGIEKATTKSPDTLPFLEELRLHEVNFVSLSELQAQLGLRLVALKLLLVSKCNNLKTLVEIDMFTMPNLEEMEISDCDSLHHLRQTIDGPQEPLLPKLRVMKLRNLPELESVCYEKETWECLEQVKVMNCGRLYTLPISSKTCGRIKEIKGAVSWWKHLRWDDPSSTLKTLDPCFKPLRLLGEEMAPIFGEHYLWDS</sequence>
<keyword evidence="6" id="KW-0067">ATP-binding</keyword>
<dbReference type="FunFam" id="1.10.8.430:FF:000003">
    <property type="entry name" value="Probable disease resistance protein At5g66910"/>
    <property type="match status" value="1"/>
</dbReference>
<dbReference type="Pfam" id="PF23559">
    <property type="entry name" value="WHD_DRP"/>
    <property type="match status" value="1"/>
</dbReference>
<protein>
    <recommendedName>
        <fullName evidence="7">AAA+ ATPase domain-containing protein</fullName>
    </recommendedName>
</protein>
<dbReference type="Gene3D" id="1.10.8.430">
    <property type="entry name" value="Helical domain of apoptotic protease-activating factors"/>
    <property type="match status" value="1"/>
</dbReference>
<proteinExistence type="inferred from homology"/>
<keyword evidence="5" id="KW-0611">Plant defense</keyword>
<dbReference type="FunFam" id="3.40.50.300:FF:001091">
    <property type="entry name" value="Probable disease resistance protein At1g61300"/>
    <property type="match status" value="1"/>
</dbReference>
<keyword evidence="4" id="KW-0547">Nucleotide-binding</keyword>
<evidence type="ECO:0000256" key="2">
    <source>
        <dbReference type="ARBA" id="ARBA00022614"/>
    </source>
</evidence>
<keyword evidence="3" id="KW-0677">Repeat</keyword>
<dbReference type="InterPro" id="IPR057135">
    <property type="entry name" value="At4g27190-like_LRR"/>
</dbReference>
<dbReference type="GO" id="GO:0005524">
    <property type="term" value="F:ATP binding"/>
    <property type="evidence" value="ECO:0007669"/>
    <property type="project" value="UniProtKB-KW"/>
</dbReference>
<dbReference type="Gene3D" id="3.40.50.300">
    <property type="entry name" value="P-loop containing nucleotide triphosphate hydrolases"/>
    <property type="match status" value="1"/>
</dbReference>
<name>A0A398AMG2_BRACM</name>
<dbReference type="InterPro" id="IPR050905">
    <property type="entry name" value="Plant_NBS-LRR"/>
</dbReference>
<dbReference type="InterPro" id="IPR003593">
    <property type="entry name" value="AAA+_ATPase"/>
</dbReference>
<dbReference type="PRINTS" id="PR00364">
    <property type="entry name" value="DISEASERSIST"/>
</dbReference>